<evidence type="ECO:0000313" key="1">
    <source>
        <dbReference type="EMBL" id="TNY17275.1"/>
    </source>
</evidence>
<accession>A0A5C5FKP2</accession>
<evidence type="ECO:0008006" key="3">
    <source>
        <dbReference type="Google" id="ProtNLM"/>
    </source>
</evidence>
<keyword evidence="2" id="KW-1185">Reference proteome</keyword>
<dbReference type="SUPFAM" id="SSF52047">
    <property type="entry name" value="RNI-like"/>
    <property type="match status" value="1"/>
</dbReference>
<comment type="caution">
    <text evidence="1">The sequence shown here is derived from an EMBL/GenBank/DDBJ whole genome shotgun (WGS) entry which is preliminary data.</text>
</comment>
<dbReference type="OrthoDB" id="2520614at2759"/>
<reference evidence="1 2" key="1">
    <citation type="submission" date="2019-03" db="EMBL/GenBank/DDBJ databases">
        <title>Rhodosporidium diobovatum UCD-FST 08-225 genome sequencing, assembly, and annotation.</title>
        <authorList>
            <person name="Fakankun I.U."/>
            <person name="Fristensky B."/>
            <person name="Levin D.B."/>
        </authorList>
    </citation>
    <scope>NUCLEOTIDE SEQUENCE [LARGE SCALE GENOMIC DNA]</scope>
    <source>
        <strain evidence="1 2">UCD-FST 08-225</strain>
    </source>
</reference>
<dbReference type="EMBL" id="SOZI01000221">
    <property type="protein sequence ID" value="TNY17275.1"/>
    <property type="molecule type" value="Genomic_DNA"/>
</dbReference>
<evidence type="ECO:0000313" key="2">
    <source>
        <dbReference type="Proteomes" id="UP000311382"/>
    </source>
</evidence>
<name>A0A5C5FKP2_9BASI</name>
<sequence>MSSAEPEEPRVGLSSLPRELLRAIVVLVGAQDEAVRTSGVPLETAPRDQASQANGKWSYWYGHGVSALSLVNGTLRQLALPFLCQTVKPTQLAHPLFQFGAVASALVASITELDVISVSSASFAAAALALTNLPSLRILTLCFNLLAEIGPLQNRSNGSRDATVSIRRDLGSRAFKANKSKIVELRVKKIPSDHDMCALQELEPFAVVQSIRRISLGVHGRRVGQVPPACGPLLPLLLRLTNVQDITIDDDIEGRAFPALMLEAGLKGVSVTCTALRSLKLTTMWDPPLFFFIHEFAPNLERLDLTLTSAATNNGEDPDDPPPFPRLTHLRLSGVRQCSVALAYADFVDLSSLEIFLEHPPHGIVDCDDLIPYSVVLPAGLRLHLRTHTLTVLKDLDILEQRCRNAHVVFTHDKHSPLTAFATAKPSVMAWQGPAREAAVDEALVAARDRLSRMTSTEDKHGVLAMAQGLRKVAEGNLLASL</sequence>
<dbReference type="Proteomes" id="UP000311382">
    <property type="component" value="Unassembled WGS sequence"/>
</dbReference>
<dbReference type="AlphaFoldDB" id="A0A5C5FKP2"/>
<dbReference type="Gene3D" id="3.80.10.10">
    <property type="entry name" value="Ribonuclease Inhibitor"/>
    <property type="match status" value="1"/>
</dbReference>
<protein>
    <recommendedName>
        <fullName evidence="3">Proteophosphoglycan ppg4</fullName>
    </recommendedName>
</protein>
<proteinExistence type="predicted"/>
<organism evidence="1 2">
    <name type="scientific">Rhodotorula diobovata</name>
    <dbReference type="NCBI Taxonomy" id="5288"/>
    <lineage>
        <taxon>Eukaryota</taxon>
        <taxon>Fungi</taxon>
        <taxon>Dikarya</taxon>
        <taxon>Basidiomycota</taxon>
        <taxon>Pucciniomycotina</taxon>
        <taxon>Microbotryomycetes</taxon>
        <taxon>Sporidiobolales</taxon>
        <taxon>Sporidiobolaceae</taxon>
        <taxon>Rhodotorula</taxon>
    </lineage>
</organism>
<dbReference type="InterPro" id="IPR032675">
    <property type="entry name" value="LRR_dom_sf"/>
</dbReference>
<gene>
    <name evidence="1" type="ORF">DMC30DRAFT_406305</name>
</gene>